<proteinExistence type="predicted"/>
<evidence type="ECO:0000313" key="1">
    <source>
        <dbReference type="EMBL" id="KHG11952.1"/>
    </source>
</evidence>
<evidence type="ECO:0000313" key="2">
    <source>
        <dbReference type="Proteomes" id="UP000032142"/>
    </source>
</evidence>
<sequence length="27" mass="3160">MRHWVPYWCVLVGSVYPPKSSLVNRGK</sequence>
<dbReference type="Proteomes" id="UP000032142">
    <property type="component" value="Unassembled WGS sequence"/>
</dbReference>
<protein>
    <submittedName>
        <fullName evidence="1">Uncharacterized protein</fullName>
    </submittedName>
</protein>
<name>A0A0B0NH08_GOSAR</name>
<gene>
    <name evidence="1" type="ORF">F383_18891</name>
</gene>
<dbReference type="EMBL" id="KN396751">
    <property type="protein sequence ID" value="KHG11952.1"/>
    <property type="molecule type" value="Genomic_DNA"/>
</dbReference>
<keyword evidence="2" id="KW-1185">Reference proteome</keyword>
<organism evidence="1 2">
    <name type="scientific">Gossypium arboreum</name>
    <name type="common">Tree cotton</name>
    <name type="synonym">Gossypium nanking</name>
    <dbReference type="NCBI Taxonomy" id="29729"/>
    <lineage>
        <taxon>Eukaryota</taxon>
        <taxon>Viridiplantae</taxon>
        <taxon>Streptophyta</taxon>
        <taxon>Embryophyta</taxon>
        <taxon>Tracheophyta</taxon>
        <taxon>Spermatophyta</taxon>
        <taxon>Magnoliopsida</taxon>
        <taxon>eudicotyledons</taxon>
        <taxon>Gunneridae</taxon>
        <taxon>Pentapetalae</taxon>
        <taxon>rosids</taxon>
        <taxon>malvids</taxon>
        <taxon>Malvales</taxon>
        <taxon>Malvaceae</taxon>
        <taxon>Malvoideae</taxon>
        <taxon>Gossypium</taxon>
    </lineage>
</organism>
<dbReference type="AlphaFoldDB" id="A0A0B0NH08"/>
<reference evidence="2" key="1">
    <citation type="submission" date="2014-09" db="EMBL/GenBank/DDBJ databases">
        <authorList>
            <person name="Mudge J."/>
            <person name="Ramaraj T."/>
            <person name="Lindquist I.E."/>
            <person name="Bharti A.K."/>
            <person name="Sundararajan A."/>
            <person name="Cameron C.T."/>
            <person name="Woodward J.E."/>
            <person name="May G.D."/>
            <person name="Brubaker C."/>
            <person name="Broadhvest J."/>
            <person name="Wilkins T.A."/>
        </authorList>
    </citation>
    <scope>NUCLEOTIDE SEQUENCE</scope>
    <source>
        <strain evidence="2">cv. AKA8401</strain>
    </source>
</reference>
<accession>A0A0B0NH08</accession>